<gene>
    <name evidence="1" type="ORF">ACKI1S_25445</name>
</gene>
<dbReference type="RefSeq" id="WP_010353102.1">
    <property type="nucleotide sequence ID" value="NZ_JBJVMW010000033.1"/>
</dbReference>
<sequence length="55" mass="6093">MGCQRRTKLEAPDHQFELEPDLVVVAYSAVPRAVDAPVGVLPFRRDPGFLCVVNL</sequence>
<reference evidence="1 2" key="1">
    <citation type="submission" date="2024-12" db="EMBL/GenBank/DDBJ databases">
        <title>Forecasting of Potato common scab and diversities of Pathogenic streptomyces spp. in china.</title>
        <authorList>
            <person name="Handique U."/>
            <person name="Wu J."/>
        </authorList>
    </citation>
    <scope>NUCLEOTIDE SEQUENCE [LARGE SCALE GENOMIC DNA]</scope>
    <source>
        <strain evidence="1 2">ZRIMU1585</strain>
    </source>
</reference>
<comment type="caution">
    <text evidence="1">The sequence shown here is derived from an EMBL/GenBank/DDBJ whole genome shotgun (WGS) entry which is preliminary data.</text>
</comment>
<keyword evidence="2" id="KW-1185">Reference proteome</keyword>
<organism evidence="1 2">
    <name type="scientific">Streptomyces galilaeus</name>
    <dbReference type="NCBI Taxonomy" id="33899"/>
    <lineage>
        <taxon>Bacteria</taxon>
        <taxon>Bacillati</taxon>
        <taxon>Actinomycetota</taxon>
        <taxon>Actinomycetes</taxon>
        <taxon>Kitasatosporales</taxon>
        <taxon>Streptomycetaceae</taxon>
        <taxon>Streptomyces</taxon>
    </lineage>
</organism>
<dbReference type="Proteomes" id="UP001631993">
    <property type="component" value="Unassembled WGS sequence"/>
</dbReference>
<dbReference type="EMBL" id="JBJVNE010000013">
    <property type="protein sequence ID" value="MFM9649477.1"/>
    <property type="molecule type" value="Genomic_DNA"/>
</dbReference>
<evidence type="ECO:0000313" key="2">
    <source>
        <dbReference type="Proteomes" id="UP001631993"/>
    </source>
</evidence>
<proteinExistence type="predicted"/>
<name>A0ABW9IN34_STRGJ</name>
<protein>
    <submittedName>
        <fullName evidence="1">Uncharacterized protein</fullName>
    </submittedName>
</protein>
<accession>A0ABW9IN34</accession>
<evidence type="ECO:0000313" key="1">
    <source>
        <dbReference type="EMBL" id="MFM9649477.1"/>
    </source>
</evidence>